<evidence type="ECO:0000256" key="5">
    <source>
        <dbReference type="ARBA" id="ARBA00022839"/>
    </source>
</evidence>
<dbReference type="GO" id="GO:0008033">
    <property type="term" value="P:tRNA processing"/>
    <property type="evidence" value="ECO:0007669"/>
    <property type="project" value="UniProtKB-KW"/>
</dbReference>
<sequence length="390" mass="42557">MSQTLYIATAQGLEQSLPRWQQAAPLALDTEFIRVDTFFPIPGLLQFGDGQGEALVDPVAITDLSCLDAVLGPQGPLKILHACSEDLEVLTPMTRHGLGTVHDTQIALALLGEGLQVGYQKALQLVLGIEIPKDASRSDWLQRPLSQQQRDYAALDVRHLPALYAELKARLAAKGLWAIYEAECAEACRLPAPADPELAWQEHPNAWRLRPRELAVLRALTLWREREAVARNVPRGHLLKPPVLFELARRQPKNIFALAEVPELNPRVARREADTLLALIGEARALPDAGLPGRLPPPLPREAGSVYDALKRALQPVVQASGVPLEVLWRKRLADRVVLAAADHGIEAGLAELAGWRQPLLSPPLADALQAHAAQLAAWGDQRRTAIAGA</sequence>
<evidence type="ECO:0000256" key="1">
    <source>
        <dbReference type="ARBA" id="ARBA00022490"/>
    </source>
</evidence>
<dbReference type="CDD" id="cd06142">
    <property type="entry name" value="RNaseD_exo"/>
    <property type="match status" value="1"/>
</dbReference>
<proteinExistence type="predicted"/>
<reference evidence="8" key="1">
    <citation type="submission" date="2018-02" db="EMBL/GenBank/DDBJ databases">
        <title>Genome sequencing of Solimonas sp. HR-BB.</title>
        <authorList>
            <person name="Lee Y."/>
            <person name="Jeon C.O."/>
        </authorList>
    </citation>
    <scope>NUCLEOTIDE SEQUENCE [LARGE SCALE GENOMIC DNA]</scope>
    <source>
        <strain evidence="8">HR-E</strain>
    </source>
</reference>
<dbReference type="PANTHER" id="PTHR47649">
    <property type="entry name" value="RIBONUCLEASE D"/>
    <property type="match status" value="1"/>
</dbReference>
<dbReference type="Pfam" id="PF00570">
    <property type="entry name" value="HRDC"/>
    <property type="match status" value="1"/>
</dbReference>
<keyword evidence="4" id="KW-0378">Hydrolase</keyword>
<evidence type="ECO:0000256" key="3">
    <source>
        <dbReference type="ARBA" id="ARBA00022722"/>
    </source>
</evidence>
<dbReference type="RefSeq" id="WP_105192087.1">
    <property type="nucleotide sequence ID" value="NZ_PTQZ01000096.1"/>
</dbReference>
<comment type="caution">
    <text evidence="7">The sequence shown here is derived from an EMBL/GenBank/DDBJ whole genome shotgun (WGS) entry which is preliminary data.</text>
</comment>
<dbReference type="InterPro" id="IPR010997">
    <property type="entry name" value="HRDC-like_sf"/>
</dbReference>
<dbReference type="InterPro" id="IPR002121">
    <property type="entry name" value="HRDC_dom"/>
</dbReference>
<evidence type="ECO:0000256" key="4">
    <source>
        <dbReference type="ARBA" id="ARBA00022801"/>
    </source>
</evidence>
<evidence type="ECO:0000313" key="8">
    <source>
        <dbReference type="Proteomes" id="UP000243900"/>
    </source>
</evidence>
<dbReference type="InterPro" id="IPR044876">
    <property type="entry name" value="HRDC_dom_sf"/>
</dbReference>
<dbReference type="OrthoDB" id="9800549at2"/>
<dbReference type="Proteomes" id="UP000243900">
    <property type="component" value="Unassembled WGS sequence"/>
</dbReference>
<gene>
    <name evidence="7" type="primary">rnd</name>
    <name evidence="7" type="ORF">C5O18_05255</name>
</gene>
<dbReference type="AlphaFoldDB" id="A0A2P6ASR6"/>
<dbReference type="InterPro" id="IPR012337">
    <property type="entry name" value="RNaseH-like_sf"/>
</dbReference>
<keyword evidence="3" id="KW-0540">Nuclease</keyword>
<dbReference type="NCBIfam" id="TIGR01388">
    <property type="entry name" value="rnd"/>
    <property type="match status" value="1"/>
</dbReference>
<protein>
    <submittedName>
        <fullName evidence="7">Ribonuclease D</fullName>
    </submittedName>
</protein>
<dbReference type="Pfam" id="PF01612">
    <property type="entry name" value="DNA_pol_A_exo1"/>
    <property type="match status" value="1"/>
</dbReference>
<dbReference type="GO" id="GO:0003676">
    <property type="term" value="F:nucleic acid binding"/>
    <property type="evidence" value="ECO:0007669"/>
    <property type="project" value="InterPro"/>
</dbReference>
<feature type="domain" description="HRDC" evidence="6">
    <location>
        <begin position="210"/>
        <end position="290"/>
    </location>
</feature>
<dbReference type="SMART" id="SM00474">
    <property type="entry name" value="35EXOc"/>
    <property type="match status" value="1"/>
</dbReference>
<dbReference type="PANTHER" id="PTHR47649:SF1">
    <property type="entry name" value="RIBONUCLEASE D"/>
    <property type="match status" value="1"/>
</dbReference>
<name>A0A2P6ASR6_9GAMM</name>
<dbReference type="Gene3D" id="3.30.420.10">
    <property type="entry name" value="Ribonuclease H-like superfamily/Ribonuclease H"/>
    <property type="match status" value="1"/>
</dbReference>
<dbReference type="SUPFAM" id="SSF53098">
    <property type="entry name" value="Ribonuclease H-like"/>
    <property type="match status" value="1"/>
</dbReference>
<keyword evidence="8" id="KW-1185">Reference proteome</keyword>
<dbReference type="Gene3D" id="1.10.150.80">
    <property type="entry name" value="HRDC domain"/>
    <property type="match status" value="1"/>
</dbReference>
<keyword evidence="1" id="KW-0963">Cytoplasm</keyword>
<dbReference type="EMBL" id="PTQZ01000096">
    <property type="protein sequence ID" value="PQA43421.1"/>
    <property type="molecule type" value="Genomic_DNA"/>
</dbReference>
<accession>A0A2P6ASR6</accession>
<evidence type="ECO:0000259" key="6">
    <source>
        <dbReference type="PROSITE" id="PS50967"/>
    </source>
</evidence>
<dbReference type="InterPro" id="IPR036397">
    <property type="entry name" value="RNaseH_sf"/>
</dbReference>
<keyword evidence="2" id="KW-0819">tRNA processing</keyword>
<dbReference type="PROSITE" id="PS50967">
    <property type="entry name" value="HRDC"/>
    <property type="match status" value="1"/>
</dbReference>
<dbReference type="GO" id="GO:0008408">
    <property type="term" value="F:3'-5' exonuclease activity"/>
    <property type="evidence" value="ECO:0007669"/>
    <property type="project" value="InterPro"/>
</dbReference>
<organism evidence="7 8">
    <name type="scientific">Amnimonas aquatica</name>
    <dbReference type="NCBI Taxonomy" id="2094561"/>
    <lineage>
        <taxon>Bacteria</taxon>
        <taxon>Pseudomonadati</taxon>
        <taxon>Pseudomonadota</taxon>
        <taxon>Gammaproteobacteria</taxon>
        <taxon>Moraxellales</taxon>
        <taxon>Moraxellaceae</taxon>
        <taxon>Amnimonas</taxon>
    </lineage>
</organism>
<dbReference type="InterPro" id="IPR002562">
    <property type="entry name" value="3'-5'_exonuclease_dom"/>
</dbReference>
<dbReference type="InterPro" id="IPR051086">
    <property type="entry name" value="RNase_D-like"/>
</dbReference>
<keyword evidence="5" id="KW-0269">Exonuclease</keyword>
<evidence type="ECO:0000256" key="2">
    <source>
        <dbReference type="ARBA" id="ARBA00022694"/>
    </source>
</evidence>
<dbReference type="SMART" id="SM00341">
    <property type="entry name" value="HRDC"/>
    <property type="match status" value="1"/>
</dbReference>
<dbReference type="GO" id="GO:0000166">
    <property type="term" value="F:nucleotide binding"/>
    <property type="evidence" value="ECO:0007669"/>
    <property type="project" value="InterPro"/>
</dbReference>
<dbReference type="GO" id="GO:0033890">
    <property type="term" value="F:ribonuclease D activity"/>
    <property type="evidence" value="ECO:0007669"/>
    <property type="project" value="InterPro"/>
</dbReference>
<dbReference type="SUPFAM" id="SSF47819">
    <property type="entry name" value="HRDC-like"/>
    <property type="match status" value="2"/>
</dbReference>
<dbReference type="InterPro" id="IPR006292">
    <property type="entry name" value="RNase_D"/>
</dbReference>
<evidence type="ECO:0000313" key="7">
    <source>
        <dbReference type="EMBL" id="PQA43421.1"/>
    </source>
</evidence>